<dbReference type="RefSeq" id="WP_093116490.1">
    <property type="nucleotide sequence ID" value="NZ_FNWJ01000001.1"/>
</dbReference>
<keyword evidence="4" id="KW-0808">Transferase</keyword>
<feature type="domain" description="Glycosyltransferase 2-like" evidence="3">
    <location>
        <begin position="15"/>
        <end position="131"/>
    </location>
</feature>
<dbReference type="Pfam" id="PF00535">
    <property type="entry name" value="Glycos_transf_2"/>
    <property type="match status" value="1"/>
</dbReference>
<dbReference type="EMBL" id="FNWJ01000001">
    <property type="protein sequence ID" value="SEH11693.1"/>
    <property type="molecule type" value="Genomic_DNA"/>
</dbReference>
<dbReference type="AlphaFoldDB" id="A0A1H6FPB8"/>
<protein>
    <submittedName>
        <fullName evidence="4">Glycosyl transferase family 2</fullName>
    </submittedName>
</protein>
<sequence length="324" mass="36008">MTEEREQTPDTPKVSVVVPTRDRHASLVRTLAALERQEGAPSFEVIVVDDGSEPPVESARLPRPPRLRVIRGSGQGPGSARNLGLAAARGEIVLFTDDDTIPAPQWIAAAYERLRKDPSAVGVEGPVRSAPFDALSEHSVLVERPGAHVTCNIGFRRSLLDRVGGFDQSFFAHCGYCHCEDLDLAFSVARFGPIVFEPEMVVEHPPRPMRYRERIRRARGARAEAILFARHPERFGRARHLPPRLFALVSACHHWLETLRRGDRAGKRPIRWLLRYALTAPAALAVAAWSLVRWPQRPRLAKRGGGPERLTELPVTGSPATARR</sequence>
<gene>
    <name evidence="4" type="ORF">SAMN02745716_0850</name>
</gene>
<proteinExistence type="predicted"/>
<dbReference type="OrthoDB" id="153025at2"/>
<reference evidence="5" key="1">
    <citation type="submission" date="2016-10" db="EMBL/GenBank/DDBJ databases">
        <authorList>
            <person name="Varghese N."/>
            <person name="Submissions S."/>
        </authorList>
    </citation>
    <scope>NUCLEOTIDE SEQUENCE [LARGE SCALE GENOMIC DNA]</scope>
    <source>
        <strain evidence="5">ATCC 35263</strain>
    </source>
</reference>
<dbReference type="STRING" id="29539.SAMN02745716_0850"/>
<feature type="transmembrane region" description="Helical" evidence="2">
    <location>
        <begin position="272"/>
        <end position="292"/>
    </location>
</feature>
<keyword evidence="2" id="KW-0812">Transmembrane</keyword>
<keyword evidence="2" id="KW-1133">Transmembrane helix</keyword>
<evidence type="ECO:0000313" key="4">
    <source>
        <dbReference type="EMBL" id="SEH11693.1"/>
    </source>
</evidence>
<dbReference type="PANTHER" id="PTHR43685">
    <property type="entry name" value="GLYCOSYLTRANSFERASE"/>
    <property type="match status" value="1"/>
</dbReference>
<name>A0A1H6FPB8_THEAL</name>
<dbReference type="InterPro" id="IPR001173">
    <property type="entry name" value="Glyco_trans_2-like"/>
</dbReference>
<dbReference type="CDD" id="cd00761">
    <property type="entry name" value="Glyco_tranf_GTA_type"/>
    <property type="match status" value="1"/>
</dbReference>
<dbReference type="InterPro" id="IPR029044">
    <property type="entry name" value="Nucleotide-diphossugar_trans"/>
</dbReference>
<evidence type="ECO:0000256" key="2">
    <source>
        <dbReference type="SAM" id="Phobius"/>
    </source>
</evidence>
<evidence type="ECO:0000313" key="5">
    <source>
        <dbReference type="Proteomes" id="UP000222056"/>
    </source>
</evidence>
<evidence type="ECO:0000259" key="3">
    <source>
        <dbReference type="Pfam" id="PF00535"/>
    </source>
</evidence>
<evidence type="ECO:0000256" key="1">
    <source>
        <dbReference type="SAM" id="MobiDB-lite"/>
    </source>
</evidence>
<accession>A0A1H6FPB8</accession>
<keyword evidence="2" id="KW-0472">Membrane</keyword>
<keyword evidence="5" id="KW-1185">Reference proteome</keyword>
<dbReference type="Proteomes" id="UP000222056">
    <property type="component" value="Unassembled WGS sequence"/>
</dbReference>
<feature type="region of interest" description="Disordered" evidence="1">
    <location>
        <begin position="300"/>
        <end position="324"/>
    </location>
</feature>
<dbReference type="Gene3D" id="3.90.550.10">
    <property type="entry name" value="Spore Coat Polysaccharide Biosynthesis Protein SpsA, Chain A"/>
    <property type="match status" value="1"/>
</dbReference>
<dbReference type="PANTHER" id="PTHR43685:SF2">
    <property type="entry name" value="GLYCOSYLTRANSFERASE 2-LIKE DOMAIN-CONTAINING PROTEIN"/>
    <property type="match status" value="1"/>
</dbReference>
<dbReference type="SUPFAM" id="SSF53448">
    <property type="entry name" value="Nucleotide-diphospho-sugar transferases"/>
    <property type="match status" value="1"/>
</dbReference>
<dbReference type="InterPro" id="IPR050834">
    <property type="entry name" value="Glycosyltransf_2"/>
</dbReference>
<dbReference type="GO" id="GO:0016740">
    <property type="term" value="F:transferase activity"/>
    <property type="evidence" value="ECO:0007669"/>
    <property type="project" value="UniProtKB-KW"/>
</dbReference>
<organism evidence="4 5">
    <name type="scientific">Thermoleophilum album</name>
    <dbReference type="NCBI Taxonomy" id="29539"/>
    <lineage>
        <taxon>Bacteria</taxon>
        <taxon>Bacillati</taxon>
        <taxon>Actinomycetota</taxon>
        <taxon>Thermoleophilia</taxon>
        <taxon>Thermoleophilales</taxon>
        <taxon>Thermoleophilaceae</taxon>
        <taxon>Thermoleophilum</taxon>
    </lineage>
</organism>